<keyword evidence="3" id="KW-1185">Reference proteome</keyword>
<dbReference type="EMBL" id="JACJPW010000126">
    <property type="protein sequence ID" value="MBD2185517.1"/>
    <property type="molecule type" value="Genomic_DNA"/>
</dbReference>
<protein>
    <submittedName>
        <fullName evidence="2">Helix-turn-helix transcriptional regulator</fullName>
    </submittedName>
</protein>
<evidence type="ECO:0000259" key="1">
    <source>
        <dbReference type="Pfam" id="PF03551"/>
    </source>
</evidence>
<dbReference type="Pfam" id="PF03551">
    <property type="entry name" value="PadR"/>
    <property type="match status" value="1"/>
</dbReference>
<comment type="caution">
    <text evidence="2">The sequence shown here is derived from an EMBL/GenBank/DDBJ whole genome shotgun (WGS) entry which is preliminary data.</text>
</comment>
<dbReference type="InterPro" id="IPR036388">
    <property type="entry name" value="WH-like_DNA-bd_sf"/>
</dbReference>
<dbReference type="AlphaFoldDB" id="A0A926VMF2"/>
<dbReference type="PANTHER" id="PTHR33169">
    <property type="entry name" value="PADR-FAMILY TRANSCRIPTIONAL REGULATOR"/>
    <property type="match status" value="1"/>
</dbReference>
<dbReference type="SUPFAM" id="SSF46785">
    <property type="entry name" value="Winged helix' DNA-binding domain"/>
    <property type="match status" value="1"/>
</dbReference>
<dbReference type="InterPro" id="IPR005149">
    <property type="entry name" value="Tscrpt_reg_PadR_N"/>
</dbReference>
<sequence length="190" mass="22210">MLELATLGLLLSEPLHGYRLKQQLELFMSSCISVNYGAIYPLLRRLEESGYIVTLGQEPGAAGPSRKTYGITATGRDRWRQKMLEHPHESWVNTRSRFTIKFFFFSNLESAERVKLLEHRLMVCRLRLESLEIEPMPADRYQSDAWKRHFAMLQDEINWLRSQLRKEQNGPGTEEDLRVITTNHRSCQLS</sequence>
<gene>
    <name evidence="2" type="ORF">H6G03_31355</name>
</gene>
<dbReference type="RefSeq" id="WP_190473905.1">
    <property type="nucleotide sequence ID" value="NZ_JACJPW010000126.1"/>
</dbReference>
<evidence type="ECO:0000313" key="3">
    <source>
        <dbReference type="Proteomes" id="UP000641646"/>
    </source>
</evidence>
<proteinExistence type="predicted"/>
<reference evidence="2" key="2">
    <citation type="submission" date="2020-08" db="EMBL/GenBank/DDBJ databases">
        <authorList>
            <person name="Chen M."/>
            <person name="Teng W."/>
            <person name="Zhao L."/>
            <person name="Hu C."/>
            <person name="Zhou Y."/>
            <person name="Han B."/>
            <person name="Song L."/>
            <person name="Shu W."/>
        </authorList>
    </citation>
    <scope>NUCLEOTIDE SEQUENCE</scope>
    <source>
        <strain evidence="2">FACHB-1375</strain>
    </source>
</reference>
<dbReference type="Proteomes" id="UP000641646">
    <property type="component" value="Unassembled WGS sequence"/>
</dbReference>
<dbReference type="InterPro" id="IPR052509">
    <property type="entry name" value="Metal_resp_DNA-bind_regulator"/>
</dbReference>
<evidence type="ECO:0000313" key="2">
    <source>
        <dbReference type="EMBL" id="MBD2185517.1"/>
    </source>
</evidence>
<reference evidence="2" key="1">
    <citation type="journal article" date="2015" name="ISME J.">
        <title>Draft Genome Sequence of Streptomyces incarnatus NRRL8089, which Produces the Nucleoside Antibiotic Sinefungin.</title>
        <authorList>
            <person name="Oshima K."/>
            <person name="Hattori M."/>
            <person name="Shimizu H."/>
            <person name="Fukuda K."/>
            <person name="Nemoto M."/>
            <person name="Inagaki K."/>
            <person name="Tamura T."/>
        </authorList>
    </citation>
    <scope>NUCLEOTIDE SEQUENCE</scope>
    <source>
        <strain evidence="2">FACHB-1375</strain>
    </source>
</reference>
<dbReference type="PANTHER" id="PTHR33169:SF14">
    <property type="entry name" value="TRANSCRIPTIONAL REGULATOR RV3488"/>
    <property type="match status" value="1"/>
</dbReference>
<dbReference type="InterPro" id="IPR036390">
    <property type="entry name" value="WH_DNA-bd_sf"/>
</dbReference>
<accession>A0A926VMF2</accession>
<feature type="domain" description="Transcription regulator PadR N-terminal" evidence="1">
    <location>
        <begin position="7"/>
        <end position="79"/>
    </location>
</feature>
<organism evidence="2 3">
    <name type="scientific">Aerosakkonema funiforme FACHB-1375</name>
    <dbReference type="NCBI Taxonomy" id="2949571"/>
    <lineage>
        <taxon>Bacteria</taxon>
        <taxon>Bacillati</taxon>
        <taxon>Cyanobacteriota</taxon>
        <taxon>Cyanophyceae</taxon>
        <taxon>Oscillatoriophycideae</taxon>
        <taxon>Aerosakkonematales</taxon>
        <taxon>Aerosakkonemataceae</taxon>
        <taxon>Aerosakkonema</taxon>
    </lineage>
</organism>
<name>A0A926VMF2_9CYAN</name>
<dbReference type="Gene3D" id="1.10.10.10">
    <property type="entry name" value="Winged helix-like DNA-binding domain superfamily/Winged helix DNA-binding domain"/>
    <property type="match status" value="1"/>
</dbReference>